<comment type="caution">
    <text evidence="2">The sequence shown here is derived from an EMBL/GenBank/DDBJ whole genome shotgun (WGS) entry which is preliminary data.</text>
</comment>
<keyword evidence="1" id="KW-0812">Transmembrane</keyword>
<evidence type="ECO:0000256" key="1">
    <source>
        <dbReference type="SAM" id="Phobius"/>
    </source>
</evidence>
<reference evidence="2 3" key="1">
    <citation type="journal article" date="2014" name="FEMS Microbiol. Lett.">
        <title>Genome sequencing analysis reveals virulence-related gene content of Ochrobactrum intermedium strain 229E, a urease-positive strain isolated from the human gastric niche.</title>
        <authorList>
            <person name="Kulkarni G.J."/>
            <person name="Shetty S."/>
            <person name="Dharne M.S."/>
            <person name="Shouche Y.S."/>
        </authorList>
    </citation>
    <scope>NUCLEOTIDE SEQUENCE [LARGE SCALE GENOMIC DNA]</scope>
    <source>
        <strain evidence="2 3">229E</strain>
    </source>
</reference>
<dbReference type="Gene3D" id="3.30.530.20">
    <property type="match status" value="1"/>
</dbReference>
<organism evidence="2 3">
    <name type="scientific">Brucella intermedia 229E</name>
    <dbReference type="NCBI Taxonomy" id="1337887"/>
    <lineage>
        <taxon>Bacteria</taxon>
        <taxon>Pseudomonadati</taxon>
        <taxon>Pseudomonadota</taxon>
        <taxon>Alphaproteobacteria</taxon>
        <taxon>Hyphomicrobiales</taxon>
        <taxon>Brucellaceae</taxon>
        <taxon>Brucella/Ochrobactrum group</taxon>
        <taxon>Brucella</taxon>
    </lineage>
</organism>
<evidence type="ECO:0000313" key="2">
    <source>
        <dbReference type="EMBL" id="ERM00279.1"/>
    </source>
</evidence>
<evidence type="ECO:0008006" key="4">
    <source>
        <dbReference type="Google" id="ProtNLM"/>
    </source>
</evidence>
<protein>
    <recommendedName>
        <fullName evidence="4">SRPBCC family protein</fullName>
    </recommendedName>
</protein>
<keyword evidence="1" id="KW-1133">Transmembrane helix</keyword>
<accession>U4V6H5</accession>
<feature type="transmembrane region" description="Helical" evidence="1">
    <location>
        <begin position="78"/>
        <end position="98"/>
    </location>
</feature>
<gene>
    <name evidence="2" type="ORF">Q644_05890</name>
</gene>
<evidence type="ECO:0000313" key="3">
    <source>
        <dbReference type="Proteomes" id="UP000016842"/>
    </source>
</evidence>
<dbReference type="Proteomes" id="UP000016842">
    <property type="component" value="Unassembled WGS sequence"/>
</dbReference>
<keyword evidence="1" id="KW-0472">Membrane</keyword>
<proteinExistence type="predicted"/>
<name>U4V6H5_9HYPH</name>
<sequence>MRILMKSPETASPDSSERLAIAIPVAFVYGLLLYVMIWSRHYMDAMPVIAGLALLPMAVASLASCLSDPRAQKGLWRHVRMGWAIIGGLVVTSMVLFHEAGICVAMAAPFFMVFSALGSAVTLWIIRQFRSRHSTTLVIALPLLVLPAELQMTYAPHDSFVTTVVEIAAPPPEVVWRQTVEIRDVRPPHELSWTFSHGILGVPQPVDARLEGEGIGAVRQLRWTHGVNFQEIVTQWEENRLLAWDFRFGPGSIPPEVEAHIKVDSTYLKLAQGDYSLEPLTNGHTRLTLTTHYQIATPIDFYCDLWGGKLFLNDFHRVVLKVIRDRSEKIAQGGAGGVT</sequence>
<feature type="transmembrane region" description="Helical" evidence="1">
    <location>
        <begin position="104"/>
        <end position="126"/>
    </location>
</feature>
<dbReference type="InterPro" id="IPR023393">
    <property type="entry name" value="START-like_dom_sf"/>
</dbReference>
<dbReference type="AlphaFoldDB" id="U4V6H5"/>
<dbReference type="SUPFAM" id="SSF55961">
    <property type="entry name" value="Bet v1-like"/>
    <property type="match status" value="1"/>
</dbReference>
<feature type="transmembrane region" description="Helical" evidence="1">
    <location>
        <begin position="21"/>
        <end position="39"/>
    </location>
</feature>
<feature type="transmembrane region" description="Helical" evidence="1">
    <location>
        <begin position="45"/>
        <end position="66"/>
    </location>
</feature>
<dbReference type="EMBL" id="ASXJ01000330">
    <property type="protein sequence ID" value="ERM00279.1"/>
    <property type="molecule type" value="Genomic_DNA"/>
</dbReference>
<dbReference type="PATRIC" id="fig|1337887.3.peg.4566"/>